<dbReference type="AlphaFoldDB" id="A0ABD7CM17"/>
<dbReference type="RefSeq" id="WP_047403278.1">
    <property type="nucleotide sequence ID" value="NZ_CP069280.1"/>
</dbReference>
<comment type="cofactor">
    <cofactor evidence="14">
        <name>Mg(2+)</name>
        <dbReference type="ChEBI" id="CHEBI:18420"/>
    </cofactor>
</comment>
<gene>
    <name evidence="14 17" type="primary">addB</name>
    <name evidence="17" type="ORF">JQS73_02315</name>
</gene>
<keyword evidence="1 14" id="KW-0004">4Fe-4S</keyword>
<dbReference type="GO" id="GO:0000724">
    <property type="term" value="P:double-strand break repair via homologous recombination"/>
    <property type="evidence" value="ECO:0007669"/>
    <property type="project" value="UniProtKB-UniRule"/>
</dbReference>
<evidence type="ECO:0000256" key="11">
    <source>
        <dbReference type="ARBA" id="ARBA00023014"/>
    </source>
</evidence>
<keyword evidence="2 14" id="KW-0540">Nuclease</keyword>
<evidence type="ECO:0000256" key="7">
    <source>
        <dbReference type="ARBA" id="ARBA00022806"/>
    </source>
</evidence>
<dbReference type="FunFam" id="3.40.50.300:FF:002956">
    <property type="entry name" value="ATP-dependent helicase/deoxyribonuclease subunit B"/>
    <property type="match status" value="1"/>
</dbReference>
<evidence type="ECO:0000256" key="13">
    <source>
        <dbReference type="ARBA" id="ARBA00023204"/>
    </source>
</evidence>
<dbReference type="Gene3D" id="3.40.50.300">
    <property type="entry name" value="P-loop containing nucleotide triphosphate hydrolases"/>
    <property type="match status" value="3"/>
</dbReference>
<dbReference type="GO" id="GO:0008409">
    <property type="term" value="F:5'-3' exonuclease activity"/>
    <property type="evidence" value="ECO:0007669"/>
    <property type="project" value="UniProtKB-UniRule"/>
</dbReference>
<evidence type="ECO:0000313" key="18">
    <source>
        <dbReference type="Proteomes" id="UP000663464"/>
    </source>
</evidence>
<evidence type="ECO:0000256" key="9">
    <source>
        <dbReference type="ARBA" id="ARBA00022840"/>
    </source>
</evidence>
<comment type="miscellaneous">
    <text evidence="14">Despite having conserved helicase domains, this subunit does not have helicase activity.</text>
</comment>
<feature type="domain" description="PD-(D/E)XK endonuclease-like" evidence="15">
    <location>
        <begin position="775"/>
        <end position="1116"/>
    </location>
</feature>
<feature type="domain" description="ATP-dependent helicase/deoxyribonuclease subunit B N-terminal" evidence="16">
    <location>
        <begin position="5"/>
        <end position="290"/>
    </location>
</feature>
<keyword evidence="4 14" id="KW-0547">Nucleotide-binding</keyword>
<keyword evidence="3 14" id="KW-0479">Metal-binding</keyword>
<keyword evidence="13 14" id="KW-0234">DNA repair</keyword>
<dbReference type="SUPFAM" id="SSF52540">
    <property type="entry name" value="P-loop containing nucleoside triphosphate hydrolases"/>
    <property type="match status" value="1"/>
</dbReference>
<dbReference type="PANTHER" id="PTHR30591:SF1">
    <property type="entry name" value="RECBCD ENZYME SUBUNIT RECC"/>
    <property type="match status" value="1"/>
</dbReference>
<evidence type="ECO:0000256" key="14">
    <source>
        <dbReference type="HAMAP-Rule" id="MF_01452"/>
    </source>
</evidence>
<feature type="binding site" evidence="14">
    <location>
        <position position="1106"/>
    </location>
    <ligand>
        <name>[4Fe-4S] cluster</name>
        <dbReference type="ChEBI" id="CHEBI:49883"/>
    </ligand>
</feature>
<evidence type="ECO:0000256" key="8">
    <source>
        <dbReference type="ARBA" id="ARBA00022839"/>
    </source>
</evidence>
<dbReference type="GO" id="GO:0003690">
    <property type="term" value="F:double-stranded DNA binding"/>
    <property type="evidence" value="ECO:0007669"/>
    <property type="project" value="UniProtKB-UniRule"/>
</dbReference>
<dbReference type="GO" id="GO:0051539">
    <property type="term" value="F:4 iron, 4 sulfur cluster binding"/>
    <property type="evidence" value="ECO:0007669"/>
    <property type="project" value="UniProtKB-KW"/>
</dbReference>
<evidence type="ECO:0000256" key="2">
    <source>
        <dbReference type="ARBA" id="ARBA00022722"/>
    </source>
</evidence>
<keyword evidence="8 14" id="KW-0269">Exonuclease</keyword>
<sequence>MSLRFIYGRAGSGKSQYCLNSIKKRIEEDIDRPLILLVPEQFSFQAEKNLIEVLDEKTGFKTQVLSFKRMAYRVFNEVGGITAKHMNESGKSMLLYNIIEDNKSNLKVFKKAAKRQGFITTISDIITEFKRYNITPEIILNNLGNIEEDNLKYKMEDLALIFSQFETRLHKNYIDNEDDLTILVEKLNKSKQFDNAEIWIDEFSSFSPQEYSVLEKLLLKSYRINITLCTDYLNQGGFVDTTDVFSPIKNTENKLLQIIEDNNIKLDKPIALRCNPCARFKNSAELQHLEKNMFSFPYKEYKNETKDICMLKTLNQFTEIENTAKDIIKLCRDKGCRFKDIAVITGDLEGYENIISSVFLQYNIPFFIDKKREINNNPIIVLILSALEVLSKNWTYESVFRYLKTGLLDINNEEMDILENYVLANGIKGYQWTNDKPWEHKSFSNYELEEQVEKELLVKINDIRYKAMEPIVALNKNLKNREMAKEFCEVLYEFLCSINLPDKIQNTIEDFRAEGEVEKASEYNQIWNIVMEVLDQIVEVIGEEKISLKEFFKILQTGFSEYEIGLIPPTLDQVIVGSITRLRSHNINILYIVGVNDGIFPAPLKEEGILSDDDRQFLSDKGLEIAKDTKSIAFEEQFLVYSTLTTPSKYLRLSYPIADGEGKTLRPSIIISRIKKIFTNICEENDIVKLNGEEEELKNISSAKPTFNYLISNLRKDAEGVKIDNIWGDTYKWYLENEFSIEKLNRLIKGFDYTNQSKYIETKKIRNLYGKPLKISVSRVEKFSQCPFAYFVQYGLKAKDRKIFNLSYPDLGIFMHSILEKFSHELEKKGLEWDTMDLNWAEEEIDKLINEELANKSLDILNSSKRYEYVTKSVKKILKRSIWLIGEHIKRGNFKPSYYELSFDIDGDYPPIAMELHSGEVVNLIGRVDRVDLLQKDGATYLKIIDYKSGIKEFKLSDVYYGLQLQLLIYLDAILTELAERSGINGEPGALLYLKLDDPIVKNTVDMSDKDIEKSIIKNLKMKGLILNDPNVIKDMDNIISSISDIIPVMVKKDGGISEGRSSVATKEEFETLRKYVRYTIIEICEEMLEGNIEIKPYKKKDGSSCDYCIYSSVCKFDTEIRGNKYNILIDKKDEEVWEAIKKKIRMLKNQFL</sequence>
<proteinExistence type="inferred from homology"/>
<dbReference type="EC" id="3.1.-.-" evidence="14"/>
<evidence type="ECO:0000256" key="10">
    <source>
        <dbReference type="ARBA" id="ARBA00023004"/>
    </source>
</evidence>
<comment type="cofactor">
    <cofactor evidence="14">
        <name>[4Fe-4S] cluster</name>
        <dbReference type="ChEBI" id="CHEBI:49883"/>
    </cofactor>
    <text evidence="14">Binds 1 [4Fe-4S] cluster.</text>
</comment>
<protein>
    <recommendedName>
        <fullName evidence="14">ATP-dependent helicase/deoxyribonuclease subunit B</fullName>
        <ecNumber evidence="14">3.1.-.-</ecNumber>
    </recommendedName>
    <alternativeName>
        <fullName evidence="14">ATP-dependent helicase/nuclease subunit AddB</fullName>
    </alternativeName>
</protein>
<keyword evidence="7 14" id="KW-0347">Helicase</keyword>
<keyword evidence="10 14" id="KW-0408">Iron</keyword>
<dbReference type="InterPro" id="IPR038726">
    <property type="entry name" value="PDDEXK_AddAB-type"/>
</dbReference>
<evidence type="ECO:0000256" key="12">
    <source>
        <dbReference type="ARBA" id="ARBA00023125"/>
    </source>
</evidence>
<evidence type="ECO:0000256" key="4">
    <source>
        <dbReference type="ARBA" id="ARBA00022741"/>
    </source>
</evidence>
<evidence type="ECO:0000256" key="6">
    <source>
        <dbReference type="ARBA" id="ARBA00022801"/>
    </source>
</evidence>
<dbReference type="Gene3D" id="6.10.140.1030">
    <property type="match status" value="1"/>
</dbReference>
<dbReference type="InterPro" id="IPR027417">
    <property type="entry name" value="P-loop_NTPase"/>
</dbReference>
<reference evidence="17 18" key="1">
    <citation type="journal article" date="2014" name="J. Infect. Dis.">
        <title>Molecular characterization of a novel botulinum neurotoxin type H gene.</title>
        <authorList>
            <person name="Dover N."/>
            <person name="Barash J.R."/>
            <person name="Hill K.K."/>
            <person name="Xie G."/>
            <person name="Arnon S.S."/>
        </authorList>
    </citation>
    <scope>NUCLEOTIDE SEQUENCE [LARGE SCALE GENOMIC DNA]</scope>
    <source>
        <strain evidence="17 18">IBCA10-7060</strain>
    </source>
</reference>
<dbReference type="HAMAP" id="MF_01452">
    <property type="entry name" value="AddB_type1"/>
    <property type="match status" value="1"/>
</dbReference>
<dbReference type="EMBL" id="CP069280">
    <property type="protein sequence ID" value="QRI53976.1"/>
    <property type="molecule type" value="Genomic_DNA"/>
</dbReference>
<keyword evidence="6 14" id="KW-0378">Hydrolase</keyword>
<feature type="binding site" evidence="14">
    <location>
        <position position="786"/>
    </location>
    <ligand>
        <name>[4Fe-4S] cluster</name>
        <dbReference type="ChEBI" id="CHEBI:49883"/>
    </ligand>
</feature>
<dbReference type="GO" id="GO:0005524">
    <property type="term" value="F:ATP binding"/>
    <property type="evidence" value="ECO:0007669"/>
    <property type="project" value="UniProtKB-UniRule"/>
</dbReference>
<dbReference type="GO" id="GO:0004386">
    <property type="term" value="F:helicase activity"/>
    <property type="evidence" value="ECO:0007669"/>
    <property type="project" value="UniProtKB-KW"/>
</dbReference>
<name>A0ABD7CM17_CLOBO</name>
<comment type="similarity">
    <text evidence="14">Belongs to the helicase family. AddB/RexB type 1 subfamily.</text>
</comment>
<evidence type="ECO:0000256" key="3">
    <source>
        <dbReference type="ARBA" id="ARBA00022723"/>
    </source>
</evidence>
<dbReference type="FunFam" id="3.40.50.300:FF:002959">
    <property type="entry name" value="ATP-dependent helicase/deoxyribonuclease subunit B"/>
    <property type="match status" value="1"/>
</dbReference>
<dbReference type="GO" id="GO:0046872">
    <property type="term" value="F:metal ion binding"/>
    <property type="evidence" value="ECO:0007669"/>
    <property type="project" value="UniProtKB-KW"/>
</dbReference>
<keyword evidence="5 14" id="KW-0227">DNA damage</keyword>
<feature type="binding site" evidence="14">
    <location>
        <position position="1109"/>
    </location>
    <ligand>
        <name>[4Fe-4S] cluster</name>
        <dbReference type="ChEBI" id="CHEBI:49883"/>
    </ligand>
</feature>
<feature type="binding site" evidence="14">
    <location>
        <position position="1115"/>
    </location>
    <ligand>
        <name>[4Fe-4S] cluster</name>
        <dbReference type="ChEBI" id="CHEBI:49883"/>
    </ligand>
</feature>
<organism evidence="17 18">
    <name type="scientific">Clostridium botulinum</name>
    <dbReference type="NCBI Taxonomy" id="1491"/>
    <lineage>
        <taxon>Bacteria</taxon>
        <taxon>Bacillati</taxon>
        <taxon>Bacillota</taxon>
        <taxon>Clostridia</taxon>
        <taxon>Eubacteriales</taxon>
        <taxon>Clostridiaceae</taxon>
        <taxon>Clostridium</taxon>
    </lineage>
</organism>
<accession>A0ABD7CM17</accession>
<keyword evidence="11 14" id="KW-0411">Iron-sulfur</keyword>
<dbReference type="Pfam" id="PF12705">
    <property type="entry name" value="PDDEXK_1"/>
    <property type="match status" value="1"/>
</dbReference>
<keyword evidence="12 14" id="KW-0238">DNA-binding</keyword>
<dbReference type="InterPro" id="IPR011604">
    <property type="entry name" value="PDDEXK-like_dom_sf"/>
</dbReference>
<dbReference type="Proteomes" id="UP000663464">
    <property type="component" value="Chromosome"/>
</dbReference>
<keyword evidence="9 14" id="KW-0067">ATP-binding</keyword>
<dbReference type="Pfam" id="PF21445">
    <property type="entry name" value="ADDB_N"/>
    <property type="match status" value="1"/>
</dbReference>
<dbReference type="PANTHER" id="PTHR30591">
    <property type="entry name" value="RECBCD ENZYME SUBUNIT RECC"/>
    <property type="match status" value="1"/>
</dbReference>
<evidence type="ECO:0000256" key="5">
    <source>
        <dbReference type="ARBA" id="ARBA00022763"/>
    </source>
</evidence>
<evidence type="ECO:0000259" key="16">
    <source>
        <dbReference type="Pfam" id="PF21445"/>
    </source>
</evidence>
<dbReference type="Gene3D" id="3.90.320.10">
    <property type="match status" value="1"/>
</dbReference>
<evidence type="ECO:0000256" key="1">
    <source>
        <dbReference type="ARBA" id="ARBA00022485"/>
    </source>
</evidence>
<dbReference type="InterPro" id="IPR049035">
    <property type="entry name" value="ADDB_N"/>
</dbReference>
<dbReference type="NCBIfam" id="TIGR02773">
    <property type="entry name" value="addB_Gpos"/>
    <property type="match status" value="1"/>
</dbReference>
<comment type="function">
    <text evidence="14">The heterodimer acts as both an ATP-dependent DNA helicase and an ATP-dependent, dual-direction single-stranded exonuclease. Recognizes the chi site generating a DNA molecule suitable for the initiation of homologous recombination. The AddB subunit has 5' -&gt; 3' nuclease activity but not helicase activity.</text>
</comment>
<comment type="subunit">
    <text evidence="14">Heterodimer of AddA and AddB.</text>
</comment>
<evidence type="ECO:0000259" key="15">
    <source>
        <dbReference type="Pfam" id="PF12705"/>
    </source>
</evidence>
<evidence type="ECO:0000313" key="17">
    <source>
        <dbReference type="EMBL" id="QRI53976.1"/>
    </source>
</evidence>
<dbReference type="InterPro" id="IPR014140">
    <property type="entry name" value="DNA_helicase_suAddB"/>
</dbReference>